<reference evidence="6 7" key="1">
    <citation type="submission" date="2024-01" db="EMBL/GenBank/DDBJ databases">
        <title>The genomes of 5 underutilized Papilionoideae crops provide insights into root nodulation and disease resistanc.</title>
        <authorList>
            <person name="Yuan L."/>
        </authorList>
    </citation>
    <scope>NUCLEOTIDE SEQUENCE [LARGE SCALE GENOMIC DNA]</scope>
    <source>
        <strain evidence="6">ZHUSHIDOU_FW_LH</strain>
        <tissue evidence="6">Leaf</tissue>
    </source>
</reference>
<name>A0AAN9DYT1_CROPI</name>
<dbReference type="GO" id="GO:0008270">
    <property type="term" value="F:zinc ion binding"/>
    <property type="evidence" value="ECO:0007669"/>
    <property type="project" value="UniProtKB-KW"/>
</dbReference>
<organism evidence="6 7">
    <name type="scientific">Crotalaria pallida</name>
    <name type="common">Smooth rattlebox</name>
    <name type="synonym">Crotalaria striata</name>
    <dbReference type="NCBI Taxonomy" id="3830"/>
    <lineage>
        <taxon>Eukaryota</taxon>
        <taxon>Viridiplantae</taxon>
        <taxon>Streptophyta</taxon>
        <taxon>Embryophyta</taxon>
        <taxon>Tracheophyta</taxon>
        <taxon>Spermatophyta</taxon>
        <taxon>Magnoliopsida</taxon>
        <taxon>eudicotyledons</taxon>
        <taxon>Gunneridae</taxon>
        <taxon>Pentapetalae</taxon>
        <taxon>rosids</taxon>
        <taxon>fabids</taxon>
        <taxon>Fabales</taxon>
        <taxon>Fabaceae</taxon>
        <taxon>Papilionoideae</taxon>
        <taxon>50 kb inversion clade</taxon>
        <taxon>genistoids sensu lato</taxon>
        <taxon>core genistoids</taxon>
        <taxon>Crotalarieae</taxon>
        <taxon>Crotalaria</taxon>
    </lineage>
</organism>
<evidence type="ECO:0000256" key="3">
    <source>
        <dbReference type="ARBA" id="ARBA00022771"/>
    </source>
</evidence>
<keyword evidence="3" id="KW-0863">Zinc-finger</keyword>
<proteinExistence type="inferred from homology"/>
<keyword evidence="2" id="KW-0479">Metal-binding</keyword>
<dbReference type="PROSITE" id="PS51795">
    <property type="entry name" value="ZF_FLZ"/>
    <property type="match status" value="1"/>
</dbReference>
<comment type="similarity">
    <text evidence="1">Belongs to the FLZ family.</text>
</comment>
<dbReference type="Proteomes" id="UP001372338">
    <property type="component" value="Unassembled WGS sequence"/>
</dbReference>
<dbReference type="PANTHER" id="PTHR46443:SF3">
    <property type="entry name" value="PROTEIN MARD1"/>
    <property type="match status" value="1"/>
</dbReference>
<evidence type="ECO:0000256" key="2">
    <source>
        <dbReference type="ARBA" id="ARBA00022723"/>
    </source>
</evidence>
<protein>
    <recommendedName>
        <fullName evidence="5">FLZ-type domain-containing protein</fullName>
    </recommendedName>
</protein>
<feature type="zinc finger region" description="FLZ-type" evidence="4">
    <location>
        <begin position="236"/>
        <end position="280"/>
    </location>
</feature>
<evidence type="ECO:0000256" key="4">
    <source>
        <dbReference type="PROSITE-ProRule" id="PRU01131"/>
    </source>
</evidence>
<dbReference type="PANTHER" id="PTHR46443">
    <property type="entry name" value="FCS-LIKE ZINC FINGER 8"/>
    <property type="match status" value="1"/>
</dbReference>
<keyword evidence="3" id="KW-0862">Zinc</keyword>
<dbReference type="InterPro" id="IPR044593">
    <property type="entry name" value="FLZ8/MARD1"/>
</dbReference>
<evidence type="ECO:0000256" key="1">
    <source>
        <dbReference type="ARBA" id="ARBA00009374"/>
    </source>
</evidence>
<sequence>MMMMFMRNRTSRAVSNPLMVADHSSSQQSTNQTYAARTILSSLFGSPKFMELINNHSFSGAATEAMMRSPTSVLDSKALSSSPFGFGINPFFSYGNNNKSSPQSKSFIIDKIESQGIGLALVCALNEIEESFDEKNSGDGSMKGSVLFGTQLRLKIKDSKKSGDFDSMIREEAVEEAAGVDGDQTLSEMELSEEYTCVISHLGPYPKTTHIFNNCIVEQNYFSVPQKSHYYYASASFLSFCYTCKKHLHQKMDIFIYKGEKAFCSPECRYTEIELDGGLDSGSESDSD</sequence>
<keyword evidence="7" id="KW-1185">Reference proteome</keyword>
<comment type="caution">
    <text evidence="6">The sequence shown here is derived from an EMBL/GenBank/DDBJ whole genome shotgun (WGS) entry which is preliminary data.</text>
</comment>
<dbReference type="Pfam" id="PF04570">
    <property type="entry name" value="zf-FLZ"/>
    <property type="match status" value="1"/>
</dbReference>
<evidence type="ECO:0000313" key="6">
    <source>
        <dbReference type="EMBL" id="KAK7243005.1"/>
    </source>
</evidence>
<evidence type="ECO:0000313" key="7">
    <source>
        <dbReference type="Proteomes" id="UP001372338"/>
    </source>
</evidence>
<feature type="domain" description="FLZ-type" evidence="5">
    <location>
        <begin position="236"/>
        <end position="280"/>
    </location>
</feature>
<dbReference type="AlphaFoldDB" id="A0AAN9DYT1"/>
<dbReference type="InterPro" id="IPR007650">
    <property type="entry name" value="Zf-FLZ_dom"/>
</dbReference>
<dbReference type="EMBL" id="JAYWIO010000008">
    <property type="protein sequence ID" value="KAK7243005.1"/>
    <property type="molecule type" value="Genomic_DNA"/>
</dbReference>
<accession>A0AAN9DYT1</accession>
<evidence type="ECO:0000259" key="5">
    <source>
        <dbReference type="PROSITE" id="PS51795"/>
    </source>
</evidence>
<gene>
    <name evidence="6" type="ORF">RIF29_37787</name>
</gene>